<sequence length="84" mass="9312">MDDKCLYLGIDDCRQDVGMTEENRSSAPSCGDGVFSDERPSVKMKLVNIWNSKLQTQGECTSTRDGESKEEFALTKTRSILDSG</sequence>
<organism evidence="2 3">
    <name type="scientific">Datura stramonium</name>
    <name type="common">Jimsonweed</name>
    <name type="synonym">Common thornapple</name>
    <dbReference type="NCBI Taxonomy" id="4076"/>
    <lineage>
        <taxon>Eukaryota</taxon>
        <taxon>Viridiplantae</taxon>
        <taxon>Streptophyta</taxon>
        <taxon>Embryophyta</taxon>
        <taxon>Tracheophyta</taxon>
        <taxon>Spermatophyta</taxon>
        <taxon>Magnoliopsida</taxon>
        <taxon>eudicotyledons</taxon>
        <taxon>Gunneridae</taxon>
        <taxon>Pentapetalae</taxon>
        <taxon>asterids</taxon>
        <taxon>lamiids</taxon>
        <taxon>Solanales</taxon>
        <taxon>Solanaceae</taxon>
        <taxon>Solanoideae</taxon>
        <taxon>Datureae</taxon>
        <taxon>Datura</taxon>
    </lineage>
</organism>
<evidence type="ECO:0000256" key="1">
    <source>
        <dbReference type="SAM" id="MobiDB-lite"/>
    </source>
</evidence>
<feature type="compositionally biased region" description="Basic and acidic residues" evidence="1">
    <location>
        <begin position="62"/>
        <end position="73"/>
    </location>
</feature>
<feature type="region of interest" description="Disordered" evidence="1">
    <location>
        <begin position="58"/>
        <end position="84"/>
    </location>
</feature>
<name>A0ABS8RI48_DATST</name>
<gene>
    <name evidence="2" type="ORF">HAX54_007790</name>
</gene>
<evidence type="ECO:0000313" key="2">
    <source>
        <dbReference type="EMBL" id="MCD7446476.1"/>
    </source>
</evidence>
<keyword evidence="3" id="KW-1185">Reference proteome</keyword>
<dbReference type="EMBL" id="JACEIK010000014">
    <property type="protein sequence ID" value="MCD7446476.1"/>
    <property type="molecule type" value="Genomic_DNA"/>
</dbReference>
<comment type="caution">
    <text evidence="2">The sequence shown here is derived from an EMBL/GenBank/DDBJ whole genome shotgun (WGS) entry which is preliminary data.</text>
</comment>
<reference evidence="2 3" key="1">
    <citation type="journal article" date="2021" name="BMC Genomics">
        <title>Datura genome reveals duplications of psychoactive alkaloid biosynthetic genes and high mutation rate following tissue culture.</title>
        <authorList>
            <person name="Rajewski A."/>
            <person name="Carter-House D."/>
            <person name="Stajich J."/>
            <person name="Litt A."/>
        </authorList>
    </citation>
    <scope>NUCLEOTIDE SEQUENCE [LARGE SCALE GENOMIC DNA]</scope>
    <source>
        <strain evidence="2">AR-01</strain>
    </source>
</reference>
<accession>A0ABS8RI48</accession>
<proteinExistence type="predicted"/>
<dbReference type="Proteomes" id="UP000823775">
    <property type="component" value="Unassembled WGS sequence"/>
</dbReference>
<evidence type="ECO:0000313" key="3">
    <source>
        <dbReference type="Proteomes" id="UP000823775"/>
    </source>
</evidence>
<protein>
    <submittedName>
        <fullName evidence="2">Uncharacterized protein</fullName>
    </submittedName>
</protein>